<dbReference type="AlphaFoldDB" id="A0A182Q3M6"/>
<evidence type="ECO:0000256" key="1">
    <source>
        <dbReference type="SAM" id="Coils"/>
    </source>
</evidence>
<name>A0A182Q3M6_9DIPT</name>
<feature type="coiled-coil region" evidence="1">
    <location>
        <begin position="180"/>
        <end position="341"/>
    </location>
</feature>
<dbReference type="EMBL" id="AXCN02000979">
    <property type="status" value="NOT_ANNOTATED_CDS"/>
    <property type="molecule type" value="Genomic_DNA"/>
</dbReference>
<sequence>MASKELLERDEIGFGLLQSILFEEDGESINENGSVMDGEYEDEENCDEDEAAKSEDGEKNSTAEKTKDPVTERKNKKKSQAVFKRLKNVMSRISNPFGFNTEFEVDVKVALNASNVKARRGKTSNAKPNDAETAQVESDKPMLPEATTIKNMQTHIKDLMIIARGCFNEYIKLKTQMGKLSETEGQLATVKNENERLKDELLEMQKQRQNSSSSAAEQTEAYRKEINRLDSELRAAEANLFKMQKADKDHRDALNEANKALETLTCQHDKLKSEIEKKEEIHKLEVNKLNESLHVKETEKTELRTHVQEIQQELQTALLQCNELKEERTKLQQKISDLQILNFNIKANYEASNAKVVDLQRAIHVLESSSSTTTTLQGRGDGYNCPLCAGHFDSLANLQLHAEDCGGL</sequence>
<keyword evidence="4" id="KW-1185">Reference proteome</keyword>
<protein>
    <submittedName>
        <fullName evidence="3">Uncharacterized protein</fullName>
    </submittedName>
</protein>
<feature type="region of interest" description="Disordered" evidence="2">
    <location>
        <begin position="27"/>
        <end position="78"/>
    </location>
</feature>
<proteinExistence type="predicted"/>
<evidence type="ECO:0000313" key="4">
    <source>
        <dbReference type="Proteomes" id="UP000075886"/>
    </source>
</evidence>
<dbReference type="VEuPathDB" id="VectorBase:AFAF002417"/>
<dbReference type="EnsemblMetazoa" id="AFAF002417-RA">
    <property type="protein sequence ID" value="AFAF002417-PA"/>
    <property type="gene ID" value="AFAF002417"/>
</dbReference>
<organism evidence="3 4">
    <name type="scientific">Anopheles farauti</name>
    <dbReference type="NCBI Taxonomy" id="69004"/>
    <lineage>
        <taxon>Eukaryota</taxon>
        <taxon>Metazoa</taxon>
        <taxon>Ecdysozoa</taxon>
        <taxon>Arthropoda</taxon>
        <taxon>Hexapoda</taxon>
        <taxon>Insecta</taxon>
        <taxon>Pterygota</taxon>
        <taxon>Neoptera</taxon>
        <taxon>Endopterygota</taxon>
        <taxon>Diptera</taxon>
        <taxon>Nematocera</taxon>
        <taxon>Culicoidea</taxon>
        <taxon>Culicidae</taxon>
        <taxon>Anophelinae</taxon>
        <taxon>Anopheles</taxon>
    </lineage>
</organism>
<feature type="compositionally biased region" description="Basic and acidic residues" evidence="2">
    <location>
        <begin position="51"/>
        <end position="73"/>
    </location>
</feature>
<feature type="compositionally biased region" description="Acidic residues" evidence="2">
    <location>
        <begin position="38"/>
        <end position="50"/>
    </location>
</feature>
<keyword evidence="1" id="KW-0175">Coiled coil</keyword>
<evidence type="ECO:0000313" key="3">
    <source>
        <dbReference type="EnsemblMetazoa" id="AFAF002417-PA"/>
    </source>
</evidence>
<reference evidence="3" key="2">
    <citation type="submission" date="2020-05" db="UniProtKB">
        <authorList>
            <consortium name="EnsemblMetazoa"/>
        </authorList>
    </citation>
    <scope>IDENTIFICATION</scope>
    <source>
        <strain evidence="3">FAR1</strain>
    </source>
</reference>
<accession>A0A182Q3M6</accession>
<evidence type="ECO:0000256" key="2">
    <source>
        <dbReference type="SAM" id="MobiDB-lite"/>
    </source>
</evidence>
<reference evidence="4" key="1">
    <citation type="submission" date="2014-01" db="EMBL/GenBank/DDBJ databases">
        <title>The Genome Sequence of Anopheles farauti FAR1 (V2).</title>
        <authorList>
            <consortium name="The Broad Institute Genomics Platform"/>
            <person name="Neafsey D.E."/>
            <person name="Besansky N."/>
            <person name="Howell P."/>
            <person name="Walton C."/>
            <person name="Young S.K."/>
            <person name="Zeng Q."/>
            <person name="Gargeya S."/>
            <person name="Fitzgerald M."/>
            <person name="Haas B."/>
            <person name="Abouelleil A."/>
            <person name="Allen A.W."/>
            <person name="Alvarado L."/>
            <person name="Arachchi H.M."/>
            <person name="Berlin A.M."/>
            <person name="Chapman S.B."/>
            <person name="Gainer-Dewar J."/>
            <person name="Goldberg J."/>
            <person name="Griggs A."/>
            <person name="Gujja S."/>
            <person name="Hansen M."/>
            <person name="Howarth C."/>
            <person name="Imamovic A."/>
            <person name="Ireland A."/>
            <person name="Larimer J."/>
            <person name="McCowan C."/>
            <person name="Murphy C."/>
            <person name="Pearson M."/>
            <person name="Poon T.W."/>
            <person name="Priest M."/>
            <person name="Roberts A."/>
            <person name="Saif S."/>
            <person name="Shea T."/>
            <person name="Sisk P."/>
            <person name="Sykes S."/>
            <person name="Wortman J."/>
            <person name="Nusbaum C."/>
            <person name="Birren B."/>
        </authorList>
    </citation>
    <scope>NUCLEOTIDE SEQUENCE [LARGE SCALE GENOMIC DNA]</scope>
    <source>
        <strain evidence="4">FAR1</strain>
    </source>
</reference>
<dbReference type="Proteomes" id="UP000075886">
    <property type="component" value="Unassembled WGS sequence"/>
</dbReference>